<proteinExistence type="predicted"/>
<keyword evidence="1" id="KW-1133">Transmembrane helix</keyword>
<feature type="transmembrane region" description="Helical" evidence="1">
    <location>
        <begin position="7"/>
        <end position="26"/>
    </location>
</feature>
<dbReference type="Proteomes" id="UP000236745">
    <property type="component" value="Unassembled WGS sequence"/>
</dbReference>
<organism evidence="2 3">
    <name type="scientific">Marinobacterium lutimaris</name>
    <dbReference type="NCBI Taxonomy" id="568106"/>
    <lineage>
        <taxon>Bacteria</taxon>
        <taxon>Pseudomonadati</taxon>
        <taxon>Pseudomonadota</taxon>
        <taxon>Gammaproteobacteria</taxon>
        <taxon>Oceanospirillales</taxon>
        <taxon>Oceanospirillaceae</taxon>
        <taxon>Marinobacterium</taxon>
    </lineage>
</organism>
<dbReference type="EMBL" id="FNVQ01000008">
    <property type="protein sequence ID" value="SEG87175.1"/>
    <property type="molecule type" value="Genomic_DNA"/>
</dbReference>
<accession>A0A1H6DRC2</accession>
<evidence type="ECO:0000256" key="1">
    <source>
        <dbReference type="SAM" id="Phobius"/>
    </source>
</evidence>
<reference evidence="2 3" key="1">
    <citation type="submission" date="2016-10" db="EMBL/GenBank/DDBJ databases">
        <authorList>
            <person name="de Groot N.N."/>
        </authorList>
    </citation>
    <scope>NUCLEOTIDE SEQUENCE [LARGE SCALE GENOMIC DNA]</scope>
    <source>
        <strain evidence="2 3">DSM 22012</strain>
    </source>
</reference>
<name>A0A1H6DRC2_9GAMM</name>
<feature type="transmembrane region" description="Helical" evidence="1">
    <location>
        <begin position="32"/>
        <end position="53"/>
    </location>
</feature>
<evidence type="ECO:0000313" key="2">
    <source>
        <dbReference type="EMBL" id="SEG87175.1"/>
    </source>
</evidence>
<dbReference type="RefSeq" id="WP_104005733.1">
    <property type="nucleotide sequence ID" value="NZ_FNVQ01000008.1"/>
</dbReference>
<protein>
    <submittedName>
        <fullName evidence="2">Uncharacterized protein</fullName>
    </submittedName>
</protein>
<dbReference type="AlphaFoldDB" id="A0A1H6DRC2"/>
<keyword evidence="3" id="KW-1185">Reference proteome</keyword>
<keyword evidence="1" id="KW-0812">Transmembrane</keyword>
<evidence type="ECO:0000313" key="3">
    <source>
        <dbReference type="Proteomes" id="UP000236745"/>
    </source>
</evidence>
<sequence length="60" mass="6899">MTPTSIGTWFIWALVLLCYLVPYTVLTSVQAWYGSFLFWCLIGALVIVTNLIITKDFEEH</sequence>
<dbReference type="OrthoDB" id="1808939at2"/>
<keyword evidence="1" id="KW-0472">Membrane</keyword>
<gene>
    <name evidence="2" type="ORF">SAMN05444390_10846</name>
</gene>